<dbReference type="Proteomes" id="UP000559598">
    <property type="component" value="Unassembled WGS sequence"/>
</dbReference>
<accession>A0A840DZR1</accession>
<evidence type="ECO:0000313" key="1">
    <source>
        <dbReference type="EMBL" id="MBB4074476.1"/>
    </source>
</evidence>
<dbReference type="AlphaFoldDB" id="A0A840DZR1"/>
<keyword evidence="2" id="KW-1185">Reference proteome</keyword>
<sequence length="83" mass="9144">MFARVDKVKAKVDAHRPLPARLVKNLREVSRIAARLSKATLGNVRKGRGNIEPFVTLVATCVEESLRQYLQALGIDKQGDSDG</sequence>
<gene>
    <name evidence="1" type="ORF">GGR02_002243</name>
</gene>
<protein>
    <submittedName>
        <fullName evidence="1">Uncharacterized protein</fullName>
    </submittedName>
</protein>
<dbReference type="RefSeq" id="WP_183184802.1">
    <property type="nucleotide sequence ID" value="NZ_BMNP01000033.1"/>
</dbReference>
<reference evidence="1 2" key="1">
    <citation type="submission" date="2020-08" db="EMBL/GenBank/DDBJ databases">
        <title>Genomic Encyclopedia of Type Strains, Phase IV (KMG-IV): sequencing the most valuable type-strain genomes for metagenomic binning, comparative biology and taxonomic classification.</title>
        <authorList>
            <person name="Goeker M."/>
        </authorList>
    </citation>
    <scope>NUCLEOTIDE SEQUENCE [LARGE SCALE GENOMIC DNA]</scope>
    <source>
        <strain evidence="1 2">DSM 17075</strain>
    </source>
</reference>
<name>A0A840DZR1_9BACL</name>
<proteinExistence type="predicted"/>
<comment type="caution">
    <text evidence="1">The sequence shown here is derived from an EMBL/GenBank/DDBJ whole genome shotgun (WGS) entry which is preliminary data.</text>
</comment>
<dbReference type="EMBL" id="JACIDE010000015">
    <property type="protein sequence ID" value="MBB4074476.1"/>
    <property type="molecule type" value="Genomic_DNA"/>
</dbReference>
<evidence type="ECO:0000313" key="2">
    <source>
        <dbReference type="Proteomes" id="UP000559598"/>
    </source>
</evidence>
<organism evidence="1 2">
    <name type="scientific">Anoxybacteroides voinovskiense</name>
    <dbReference type="NCBI Taxonomy" id="230470"/>
    <lineage>
        <taxon>Bacteria</taxon>
        <taxon>Bacillati</taxon>
        <taxon>Bacillota</taxon>
        <taxon>Bacilli</taxon>
        <taxon>Bacillales</taxon>
        <taxon>Anoxybacillaceae</taxon>
        <taxon>Anoxybacteroides</taxon>
    </lineage>
</organism>